<evidence type="ECO:0000313" key="6">
    <source>
        <dbReference type="EMBL" id="KAF1931290.1"/>
    </source>
</evidence>
<evidence type="ECO:0000313" key="7">
    <source>
        <dbReference type="Proteomes" id="UP000800082"/>
    </source>
</evidence>
<dbReference type="GeneID" id="54348024"/>
<dbReference type="Gene3D" id="3.60.15.10">
    <property type="entry name" value="Ribonuclease Z/Hydroxyacylglutathione hydrolase-like"/>
    <property type="match status" value="2"/>
</dbReference>
<dbReference type="GO" id="GO:0016787">
    <property type="term" value="F:hydrolase activity"/>
    <property type="evidence" value="ECO:0007669"/>
    <property type="project" value="UniProtKB-KW"/>
</dbReference>
<dbReference type="EMBL" id="ML978961">
    <property type="protein sequence ID" value="KAF1931290.1"/>
    <property type="molecule type" value="Genomic_DNA"/>
</dbReference>
<gene>
    <name evidence="6" type="ORF">M421DRAFT_408843</name>
</gene>
<dbReference type="AlphaFoldDB" id="A0A6A5RVA2"/>
<evidence type="ECO:0000256" key="2">
    <source>
        <dbReference type="ARBA" id="ARBA00007749"/>
    </source>
</evidence>
<dbReference type="Proteomes" id="UP000800082">
    <property type="component" value="Unassembled WGS sequence"/>
</dbReference>
<sequence length="275" mass="31429">MAVKSIHRRSSCVNVHAVSCGHFTLPEHQFVKPSTLEARRTVPSLAFLIQHKDNSGRTTRILFDLGLRRDLKRYPTPIQRHTENRRPITTGPDVVRRLARGRLRPDGIDYVVYSHHDLLPEGRSIELSDPLDDKIYAHDSNSEPATPSFSVPWRLHPTFNLPDTLDIFSDGSVLIVNAQGHLPGYINLFTRTSEQRYMYLSGDVCHDWRLLTGEKQIGDWTDAEGHVCCIHVDREAAETIRRIRRLEDRGVEVVFADDVEWENDPKNSSRFFGAG</sequence>
<comment type="cofactor">
    <cofactor evidence="1">
        <name>Zn(2+)</name>
        <dbReference type="ChEBI" id="CHEBI:29105"/>
    </cofactor>
</comment>
<dbReference type="InterPro" id="IPR051013">
    <property type="entry name" value="MBL_superfamily_lactonases"/>
</dbReference>
<dbReference type="GO" id="GO:0046872">
    <property type="term" value="F:metal ion binding"/>
    <property type="evidence" value="ECO:0007669"/>
    <property type="project" value="UniProtKB-KW"/>
</dbReference>
<keyword evidence="7" id="KW-1185">Reference proteome</keyword>
<evidence type="ECO:0008006" key="8">
    <source>
        <dbReference type="Google" id="ProtNLM"/>
    </source>
</evidence>
<dbReference type="PANTHER" id="PTHR42978">
    <property type="entry name" value="QUORUM-QUENCHING LACTONASE YTNP-RELATED-RELATED"/>
    <property type="match status" value="1"/>
</dbReference>
<comment type="similarity">
    <text evidence="2">Belongs to the metallo-beta-lactamase superfamily.</text>
</comment>
<dbReference type="InterPro" id="IPR036866">
    <property type="entry name" value="RibonucZ/Hydroxyglut_hydro"/>
</dbReference>
<keyword evidence="3" id="KW-0479">Metal-binding</keyword>
<name>A0A6A5RVA2_9PLEO</name>
<dbReference type="PANTHER" id="PTHR42978:SF2">
    <property type="entry name" value="102 KBASES UNSTABLE REGION: FROM 1 TO 119443"/>
    <property type="match status" value="1"/>
</dbReference>
<keyword evidence="5" id="KW-0862">Zinc</keyword>
<keyword evidence="4" id="KW-0378">Hydrolase</keyword>
<protein>
    <recommendedName>
        <fullName evidence="8">Metallo-beta-lactamase domain-containing protein</fullName>
    </recommendedName>
</protein>
<evidence type="ECO:0000256" key="1">
    <source>
        <dbReference type="ARBA" id="ARBA00001947"/>
    </source>
</evidence>
<dbReference type="RefSeq" id="XP_033451538.1">
    <property type="nucleotide sequence ID" value="XM_033590360.1"/>
</dbReference>
<accession>A0A6A5RVA2</accession>
<organism evidence="6 7">
    <name type="scientific">Didymella exigua CBS 183.55</name>
    <dbReference type="NCBI Taxonomy" id="1150837"/>
    <lineage>
        <taxon>Eukaryota</taxon>
        <taxon>Fungi</taxon>
        <taxon>Dikarya</taxon>
        <taxon>Ascomycota</taxon>
        <taxon>Pezizomycotina</taxon>
        <taxon>Dothideomycetes</taxon>
        <taxon>Pleosporomycetidae</taxon>
        <taxon>Pleosporales</taxon>
        <taxon>Pleosporineae</taxon>
        <taxon>Didymellaceae</taxon>
        <taxon>Didymella</taxon>
    </lineage>
</organism>
<evidence type="ECO:0000256" key="3">
    <source>
        <dbReference type="ARBA" id="ARBA00022723"/>
    </source>
</evidence>
<proteinExistence type="inferred from homology"/>
<evidence type="ECO:0000256" key="4">
    <source>
        <dbReference type="ARBA" id="ARBA00022801"/>
    </source>
</evidence>
<evidence type="ECO:0000256" key="5">
    <source>
        <dbReference type="ARBA" id="ARBA00022833"/>
    </source>
</evidence>
<reference evidence="6" key="1">
    <citation type="journal article" date="2020" name="Stud. Mycol.">
        <title>101 Dothideomycetes genomes: a test case for predicting lifestyles and emergence of pathogens.</title>
        <authorList>
            <person name="Haridas S."/>
            <person name="Albert R."/>
            <person name="Binder M."/>
            <person name="Bloem J."/>
            <person name="Labutti K."/>
            <person name="Salamov A."/>
            <person name="Andreopoulos B."/>
            <person name="Baker S."/>
            <person name="Barry K."/>
            <person name="Bills G."/>
            <person name="Bluhm B."/>
            <person name="Cannon C."/>
            <person name="Castanera R."/>
            <person name="Culley D."/>
            <person name="Daum C."/>
            <person name="Ezra D."/>
            <person name="Gonzalez J."/>
            <person name="Henrissat B."/>
            <person name="Kuo A."/>
            <person name="Liang C."/>
            <person name="Lipzen A."/>
            <person name="Lutzoni F."/>
            <person name="Magnuson J."/>
            <person name="Mondo S."/>
            <person name="Nolan M."/>
            <person name="Ohm R."/>
            <person name="Pangilinan J."/>
            <person name="Park H.-J."/>
            <person name="Ramirez L."/>
            <person name="Alfaro M."/>
            <person name="Sun H."/>
            <person name="Tritt A."/>
            <person name="Yoshinaga Y."/>
            <person name="Zwiers L.-H."/>
            <person name="Turgeon B."/>
            <person name="Goodwin S."/>
            <person name="Spatafora J."/>
            <person name="Crous P."/>
            <person name="Grigoriev I."/>
        </authorList>
    </citation>
    <scope>NUCLEOTIDE SEQUENCE</scope>
    <source>
        <strain evidence="6">CBS 183.55</strain>
    </source>
</reference>
<dbReference type="OrthoDB" id="10250730at2759"/>
<dbReference type="SUPFAM" id="SSF56281">
    <property type="entry name" value="Metallo-hydrolase/oxidoreductase"/>
    <property type="match status" value="1"/>
</dbReference>